<sequence length="284" mass="32547">MQAIERSCKIKCDITPGVRKIVYSTDPTACPTFLHMHNDKGYCMPDAISTSSLIIKSLVPNTSDQWEFFYVTSDLQPAPGHSVNRELEYRPVRLGKCVPVGMKVNYPVDYEPIESQQRVELIHIHRQENESRRSFEARILKASPGQRAPMLLQELSFLTESPMEFHELCKKRGEPSSFTIERYQQTLFVPPHYSEYGRGEQYHWQVPLHNEHNSDVVRLSGSDNGSLVFQADSGLTAKSSGKILGMITAISTWSRDGDYAIVQPMMYIAKSLEERLHHLLYRRK</sequence>
<gene>
    <name evidence="1" type="ORF">NPX13_g10416</name>
</gene>
<evidence type="ECO:0000313" key="1">
    <source>
        <dbReference type="EMBL" id="KAJ3555161.1"/>
    </source>
</evidence>
<comment type="caution">
    <text evidence="1">The sequence shown here is derived from an EMBL/GenBank/DDBJ whole genome shotgun (WGS) entry which is preliminary data.</text>
</comment>
<dbReference type="EMBL" id="JANPWZ010002932">
    <property type="protein sequence ID" value="KAJ3555161.1"/>
    <property type="molecule type" value="Genomic_DNA"/>
</dbReference>
<protein>
    <submittedName>
        <fullName evidence="1">Uncharacterized protein</fullName>
    </submittedName>
</protein>
<reference evidence="1" key="1">
    <citation type="submission" date="2022-07" db="EMBL/GenBank/DDBJ databases">
        <title>Genome Sequence of Xylaria arbuscula.</title>
        <authorList>
            <person name="Buettner E."/>
        </authorList>
    </citation>
    <scope>NUCLEOTIDE SEQUENCE</scope>
    <source>
        <strain evidence="1">VT107</strain>
    </source>
</reference>
<dbReference type="AlphaFoldDB" id="A0A9W8TGL9"/>
<dbReference type="VEuPathDB" id="FungiDB:F4678DRAFT_7369"/>
<proteinExistence type="predicted"/>
<name>A0A9W8TGL9_9PEZI</name>
<evidence type="ECO:0000313" key="2">
    <source>
        <dbReference type="Proteomes" id="UP001148614"/>
    </source>
</evidence>
<accession>A0A9W8TGL9</accession>
<organism evidence="1 2">
    <name type="scientific">Xylaria arbuscula</name>
    <dbReference type="NCBI Taxonomy" id="114810"/>
    <lineage>
        <taxon>Eukaryota</taxon>
        <taxon>Fungi</taxon>
        <taxon>Dikarya</taxon>
        <taxon>Ascomycota</taxon>
        <taxon>Pezizomycotina</taxon>
        <taxon>Sordariomycetes</taxon>
        <taxon>Xylariomycetidae</taxon>
        <taxon>Xylariales</taxon>
        <taxon>Xylariaceae</taxon>
        <taxon>Xylaria</taxon>
    </lineage>
</organism>
<keyword evidence="2" id="KW-1185">Reference proteome</keyword>
<dbReference type="Proteomes" id="UP001148614">
    <property type="component" value="Unassembled WGS sequence"/>
</dbReference>